<dbReference type="GO" id="GO:1990195">
    <property type="term" value="C:macrolide transmembrane transporter complex"/>
    <property type="evidence" value="ECO:0007669"/>
    <property type="project" value="InterPro"/>
</dbReference>
<evidence type="ECO:0000313" key="8">
    <source>
        <dbReference type="Proteomes" id="UP001157947"/>
    </source>
</evidence>
<name>A0AA46ACP6_9AQUI</name>
<keyword evidence="4" id="KW-0812">Transmembrane</keyword>
<evidence type="ECO:0000256" key="4">
    <source>
        <dbReference type="SAM" id="Phobius"/>
    </source>
</evidence>
<dbReference type="InterPro" id="IPR058649">
    <property type="entry name" value="CzcB_C"/>
</dbReference>
<keyword evidence="4" id="KW-0472">Membrane</keyword>
<keyword evidence="8" id="KW-1185">Reference proteome</keyword>
<dbReference type="Gene3D" id="2.40.30.170">
    <property type="match status" value="1"/>
</dbReference>
<feature type="transmembrane region" description="Helical" evidence="4">
    <location>
        <begin position="7"/>
        <end position="28"/>
    </location>
</feature>
<dbReference type="AlphaFoldDB" id="A0AA46ACP6"/>
<dbReference type="Gene3D" id="2.40.50.100">
    <property type="match status" value="1"/>
</dbReference>
<evidence type="ECO:0000259" key="6">
    <source>
        <dbReference type="Pfam" id="PF25975"/>
    </source>
</evidence>
<dbReference type="PANTHER" id="PTHR30469:SF15">
    <property type="entry name" value="HLYD FAMILY OF SECRETION PROTEINS"/>
    <property type="match status" value="1"/>
</dbReference>
<dbReference type="GO" id="GO:0019898">
    <property type="term" value="C:extrinsic component of membrane"/>
    <property type="evidence" value="ECO:0007669"/>
    <property type="project" value="InterPro"/>
</dbReference>
<dbReference type="Gene3D" id="2.40.420.20">
    <property type="match status" value="1"/>
</dbReference>
<dbReference type="GO" id="GO:1990281">
    <property type="term" value="C:efflux pump complex"/>
    <property type="evidence" value="ECO:0007669"/>
    <property type="project" value="TreeGrafter"/>
</dbReference>
<reference evidence="7" key="1">
    <citation type="submission" date="2017-05" db="EMBL/GenBank/DDBJ databases">
        <authorList>
            <person name="Varghese N."/>
            <person name="Submissions S."/>
        </authorList>
    </citation>
    <scope>NUCLEOTIDE SEQUENCE</scope>
    <source>
        <strain evidence="7">DSM 18763</strain>
    </source>
</reference>
<dbReference type="Pfam" id="PF25975">
    <property type="entry name" value="CzcB_C"/>
    <property type="match status" value="1"/>
</dbReference>
<evidence type="ECO:0000256" key="1">
    <source>
        <dbReference type="ARBA" id="ARBA00009477"/>
    </source>
</evidence>
<dbReference type="InterPro" id="IPR058625">
    <property type="entry name" value="MdtA-like_BSH"/>
</dbReference>
<feature type="coiled-coil region" evidence="3">
    <location>
        <begin position="119"/>
        <end position="184"/>
    </location>
</feature>
<evidence type="ECO:0000259" key="5">
    <source>
        <dbReference type="Pfam" id="PF25917"/>
    </source>
</evidence>
<dbReference type="RefSeq" id="WP_265133527.1">
    <property type="nucleotide sequence ID" value="NZ_FXTX01000001.1"/>
</dbReference>
<dbReference type="EMBL" id="FXTX01000001">
    <property type="protein sequence ID" value="SMP00353.1"/>
    <property type="molecule type" value="Genomic_DNA"/>
</dbReference>
<dbReference type="PANTHER" id="PTHR30469">
    <property type="entry name" value="MULTIDRUG RESISTANCE PROTEIN MDTA"/>
    <property type="match status" value="1"/>
</dbReference>
<dbReference type="Gene3D" id="6.10.140.1990">
    <property type="match status" value="1"/>
</dbReference>
<dbReference type="SUPFAM" id="SSF111369">
    <property type="entry name" value="HlyD-like secretion proteins"/>
    <property type="match status" value="1"/>
</dbReference>
<feature type="domain" description="Multidrug resistance protein MdtA-like barrel-sandwich hybrid" evidence="5">
    <location>
        <begin position="72"/>
        <end position="239"/>
    </location>
</feature>
<organism evidence="7 8">
    <name type="scientific">Venenivibrio stagnispumantis</name>
    <dbReference type="NCBI Taxonomy" id="407998"/>
    <lineage>
        <taxon>Bacteria</taxon>
        <taxon>Pseudomonadati</taxon>
        <taxon>Aquificota</taxon>
        <taxon>Aquificia</taxon>
        <taxon>Aquificales</taxon>
        <taxon>Hydrogenothermaceae</taxon>
        <taxon>Venenivibrio</taxon>
    </lineage>
</organism>
<sequence>MMKNKVLKFILFFVVPIAIFILWLGGFLSHRVEPGTAKEEKKVVSGLSTLQITPEQVDEYYKTDGTLSAENNAKVATKWMGRVLKINVKEGDYVKRGQVLAVLDDSEIRQQEAEAFAGLEEVKKAREEALAGKKAALENYEFAKRTYERFKNLYQDNAVSKQQLEEIETKMIAAKSMVDQINAKISQIDAKEKQVNAKIGQIKVMKSYATITAPFDGYILKKMNDEGDMVAPGMPIFIIGDKTLQFVANLDESLVDKIKVGDEVEIKIDTLNKVVKGKVIQKNPNIDPMNRSFMIKVEIPYEEGLSSGMYGKMLLPIAKKEKILIPKSAVVKWGQLNAVYVVSKDGTMNLRYVKLGEDYGDKVEVLSGLTSGEVIVKDNVEKACDGCKIGG</sequence>
<dbReference type="InterPro" id="IPR030190">
    <property type="entry name" value="MacA_alpha-hairpin_sf"/>
</dbReference>
<evidence type="ECO:0000256" key="3">
    <source>
        <dbReference type="SAM" id="Coils"/>
    </source>
</evidence>
<dbReference type="NCBIfam" id="TIGR01730">
    <property type="entry name" value="RND_mfp"/>
    <property type="match status" value="1"/>
</dbReference>
<dbReference type="Proteomes" id="UP001157947">
    <property type="component" value="Unassembled WGS sequence"/>
</dbReference>
<feature type="domain" description="CzcB-like C-terminal circularly permuted SH3-like" evidence="6">
    <location>
        <begin position="324"/>
        <end position="379"/>
    </location>
</feature>
<gene>
    <name evidence="7" type="ORF">SAMN06264868_10174</name>
</gene>
<dbReference type="GO" id="GO:1990961">
    <property type="term" value="P:xenobiotic detoxification by transmembrane export across the plasma membrane"/>
    <property type="evidence" value="ECO:0007669"/>
    <property type="project" value="InterPro"/>
</dbReference>
<dbReference type="InterPro" id="IPR006143">
    <property type="entry name" value="RND_pump_MFP"/>
</dbReference>
<protein>
    <submittedName>
        <fullName evidence="7">RND family efflux transporter, MFP subunit</fullName>
    </submittedName>
</protein>
<evidence type="ECO:0000256" key="2">
    <source>
        <dbReference type="ARBA" id="ARBA00023054"/>
    </source>
</evidence>
<keyword evidence="2 3" id="KW-0175">Coiled coil</keyword>
<dbReference type="GO" id="GO:0015562">
    <property type="term" value="F:efflux transmembrane transporter activity"/>
    <property type="evidence" value="ECO:0007669"/>
    <property type="project" value="TreeGrafter"/>
</dbReference>
<proteinExistence type="inferred from homology"/>
<dbReference type="Pfam" id="PF25917">
    <property type="entry name" value="BSH_RND"/>
    <property type="match status" value="1"/>
</dbReference>
<accession>A0AA46ACP6</accession>
<comment type="similarity">
    <text evidence="1">Belongs to the membrane fusion protein (MFP) (TC 8.A.1) family.</text>
</comment>
<dbReference type="GO" id="GO:0030313">
    <property type="term" value="C:cell envelope"/>
    <property type="evidence" value="ECO:0007669"/>
    <property type="project" value="UniProtKB-SubCell"/>
</dbReference>
<evidence type="ECO:0000313" key="7">
    <source>
        <dbReference type="EMBL" id="SMP00353.1"/>
    </source>
</evidence>
<keyword evidence="4" id="KW-1133">Transmembrane helix</keyword>
<comment type="caution">
    <text evidence="7">The sequence shown here is derived from an EMBL/GenBank/DDBJ whole genome shotgun (WGS) entry which is preliminary data.</text>
</comment>